<dbReference type="InterPro" id="IPR013766">
    <property type="entry name" value="Thioredoxin_domain"/>
</dbReference>
<keyword evidence="5 7" id="KW-0676">Redox-active center</keyword>
<feature type="disulfide bond" description="Redox-active" evidence="7">
    <location>
        <begin position="36"/>
        <end position="39"/>
    </location>
</feature>
<dbReference type="Proteomes" id="UP000006620">
    <property type="component" value="Chromosome"/>
</dbReference>
<reference evidence="10" key="1">
    <citation type="submission" date="2011-06" db="EMBL/GenBank/DDBJ databases">
        <title>Complete genome sequence of Paenibacillus mucilaginosus KNP414.</title>
        <authorList>
            <person name="Wang J."/>
            <person name="Hu S."/>
            <person name="Hu X."/>
            <person name="Zhang B."/>
            <person name="Dong D."/>
            <person name="Zhang S."/>
            <person name="Zhao K."/>
            <person name="Wu D."/>
        </authorList>
    </citation>
    <scope>NUCLEOTIDE SEQUENCE [LARGE SCALE GENOMIC DNA]</scope>
    <source>
        <strain evidence="10">KNP414</strain>
    </source>
</reference>
<dbReference type="PANTHER" id="PTHR45663">
    <property type="entry name" value="GEO12009P1"/>
    <property type="match status" value="1"/>
</dbReference>
<dbReference type="GO" id="GO:0015035">
    <property type="term" value="F:protein-disulfide reductase activity"/>
    <property type="evidence" value="ECO:0007669"/>
    <property type="project" value="InterPro"/>
</dbReference>
<evidence type="ECO:0000259" key="8">
    <source>
        <dbReference type="PROSITE" id="PS51352"/>
    </source>
</evidence>
<accession>F8F508</accession>
<proteinExistence type="inferred from homology"/>
<keyword evidence="4 7" id="KW-1015">Disulfide bond</keyword>
<organism evidence="9 10">
    <name type="scientific">Paenibacillus mucilaginosus (strain KNP414)</name>
    <dbReference type="NCBI Taxonomy" id="1036673"/>
    <lineage>
        <taxon>Bacteria</taxon>
        <taxon>Bacillati</taxon>
        <taxon>Bacillota</taxon>
        <taxon>Bacilli</taxon>
        <taxon>Bacillales</taxon>
        <taxon>Paenibacillaceae</taxon>
        <taxon>Paenibacillus</taxon>
    </lineage>
</organism>
<protein>
    <recommendedName>
        <fullName evidence="6">Thioredoxin</fullName>
    </recommendedName>
</protein>
<evidence type="ECO:0000256" key="6">
    <source>
        <dbReference type="PIRNR" id="PIRNR000077"/>
    </source>
</evidence>
<keyword evidence="2" id="KW-0813">Transport</keyword>
<dbReference type="InterPro" id="IPR036249">
    <property type="entry name" value="Thioredoxin-like_sf"/>
</dbReference>
<sequence length="114" mass="13024">MEGVRRMAVQVLTDKTYEEFVASEKLVLVEFWARWCSYCKLMEPILAELSEEYRNRVTIATVDVETETGTAERLNVQGLPTLLLYRNGRLLGQVNGFVPKETLTAELLDKALQL</sequence>
<comment type="similarity">
    <text evidence="1 6">Belongs to the thioredoxin family.</text>
</comment>
<evidence type="ECO:0000256" key="5">
    <source>
        <dbReference type="ARBA" id="ARBA00023284"/>
    </source>
</evidence>
<evidence type="ECO:0000313" key="10">
    <source>
        <dbReference type="Proteomes" id="UP000006620"/>
    </source>
</evidence>
<reference evidence="9 10" key="2">
    <citation type="journal article" date="2013" name="Genome Announc.">
        <title>Genome Sequence of Growth-Improving Paenibacillus mucilaginosus Strain KNP414.</title>
        <authorList>
            <person name="Lu J.J."/>
            <person name="Wang J.F."/>
            <person name="Hu X.F."/>
        </authorList>
    </citation>
    <scope>NUCLEOTIDE SEQUENCE [LARGE SCALE GENOMIC DNA]</scope>
    <source>
        <strain evidence="9 10">KNP414</strain>
    </source>
</reference>
<keyword evidence="3" id="KW-0249">Electron transport</keyword>
<gene>
    <name evidence="9" type="ordered locus">KNP414_02177</name>
</gene>
<dbReference type="PANTHER" id="PTHR45663:SF11">
    <property type="entry name" value="GEO12009P1"/>
    <property type="match status" value="1"/>
</dbReference>
<dbReference type="PATRIC" id="fig|1036673.3.peg.1956"/>
<dbReference type="PIRSF" id="PIRSF000077">
    <property type="entry name" value="Thioredoxin"/>
    <property type="match status" value="1"/>
</dbReference>
<dbReference type="CDD" id="cd02947">
    <property type="entry name" value="TRX_family"/>
    <property type="match status" value="1"/>
</dbReference>
<dbReference type="Gene3D" id="3.40.30.10">
    <property type="entry name" value="Glutaredoxin"/>
    <property type="match status" value="1"/>
</dbReference>
<dbReference type="EMBL" id="CP002869">
    <property type="protein sequence ID" value="AEI40738.1"/>
    <property type="molecule type" value="Genomic_DNA"/>
</dbReference>
<dbReference type="SUPFAM" id="SSF52833">
    <property type="entry name" value="Thioredoxin-like"/>
    <property type="match status" value="1"/>
</dbReference>
<evidence type="ECO:0000313" key="9">
    <source>
        <dbReference type="EMBL" id="AEI40738.1"/>
    </source>
</evidence>
<evidence type="ECO:0000256" key="4">
    <source>
        <dbReference type="ARBA" id="ARBA00023157"/>
    </source>
</evidence>
<dbReference type="PRINTS" id="PR00421">
    <property type="entry name" value="THIOREDOXIN"/>
</dbReference>
<dbReference type="PROSITE" id="PS51352">
    <property type="entry name" value="THIOREDOXIN_2"/>
    <property type="match status" value="1"/>
</dbReference>
<name>F8F508_PAEMK</name>
<evidence type="ECO:0000256" key="2">
    <source>
        <dbReference type="ARBA" id="ARBA00022448"/>
    </source>
</evidence>
<dbReference type="InterPro" id="IPR005746">
    <property type="entry name" value="Thioredoxin"/>
</dbReference>
<evidence type="ECO:0000256" key="7">
    <source>
        <dbReference type="PIRSR" id="PIRSR000077-4"/>
    </source>
</evidence>
<evidence type="ECO:0000256" key="1">
    <source>
        <dbReference type="ARBA" id="ARBA00008987"/>
    </source>
</evidence>
<dbReference type="HOGENOM" id="CLU_090389_10_2_9"/>
<dbReference type="GO" id="GO:0005737">
    <property type="term" value="C:cytoplasm"/>
    <property type="evidence" value="ECO:0007669"/>
    <property type="project" value="TreeGrafter"/>
</dbReference>
<dbReference type="KEGG" id="pms:KNP414_02177"/>
<feature type="domain" description="Thioredoxin" evidence="8">
    <location>
        <begin position="1"/>
        <end position="113"/>
    </location>
</feature>
<dbReference type="AlphaFoldDB" id="F8F508"/>
<dbReference type="Pfam" id="PF00085">
    <property type="entry name" value="Thioredoxin"/>
    <property type="match status" value="1"/>
</dbReference>
<evidence type="ECO:0000256" key="3">
    <source>
        <dbReference type="ARBA" id="ARBA00022982"/>
    </source>
</evidence>